<feature type="region of interest" description="Disordered" evidence="1">
    <location>
        <begin position="20"/>
        <end position="41"/>
    </location>
</feature>
<gene>
    <name evidence="2" type="ORF">T4C_10187</name>
</gene>
<sequence length="90" mass="9516">MQSVQKCSLTVLLMKEGNVGAGGADGASGGDGGVHVRKTTPRSIQVHQLDDRLSLQSRIDFPVGSSGRDPQHGISPRRASECRCSKNEKA</sequence>
<accession>A0A0V1J652</accession>
<evidence type="ECO:0000313" key="2">
    <source>
        <dbReference type="EMBL" id="KRZ30444.1"/>
    </source>
</evidence>
<dbReference type="Proteomes" id="UP000054826">
    <property type="component" value="Unassembled WGS sequence"/>
</dbReference>
<name>A0A0V1J652_TRIPS</name>
<protein>
    <submittedName>
        <fullName evidence="2">Uncharacterized protein</fullName>
    </submittedName>
</protein>
<proteinExistence type="predicted"/>
<reference evidence="2 3" key="1">
    <citation type="submission" date="2015-01" db="EMBL/GenBank/DDBJ databases">
        <title>Evolution of Trichinella species and genotypes.</title>
        <authorList>
            <person name="Korhonen P.K."/>
            <person name="Edoardo P."/>
            <person name="Giuseppe L.R."/>
            <person name="Gasser R.B."/>
        </authorList>
    </citation>
    <scope>NUCLEOTIDE SEQUENCE [LARGE SCALE GENOMIC DNA]</scope>
    <source>
        <strain evidence="2">ISS176</strain>
    </source>
</reference>
<feature type="region of interest" description="Disordered" evidence="1">
    <location>
        <begin position="60"/>
        <end position="90"/>
    </location>
</feature>
<dbReference type="EMBL" id="JYDV01000129">
    <property type="protein sequence ID" value="KRZ30444.1"/>
    <property type="molecule type" value="Genomic_DNA"/>
</dbReference>
<comment type="caution">
    <text evidence="2">The sequence shown here is derived from an EMBL/GenBank/DDBJ whole genome shotgun (WGS) entry which is preliminary data.</text>
</comment>
<feature type="compositionally biased region" description="Basic and acidic residues" evidence="1">
    <location>
        <begin position="78"/>
        <end position="90"/>
    </location>
</feature>
<evidence type="ECO:0000313" key="3">
    <source>
        <dbReference type="Proteomes" id="UP000054826"/>
    </source>
</evidence>
<dbReference type="AlphaFoldDB" id="A0A0V1J652"/>
<organism evidence="2 3">
    <name type="scientific">Trichinella pseudospiralis</name>
    <name type="common">Parasitic roundworm</name>
    <dbReference type="NCBI Taxonomy" id="6337"/>
    <lineage>
        <taxon>Eukaryota</taxon>
        <taxon>Metazoa</taxon>
        <taxon>Ecdysozoa</taxon>
        <taxon>Nematoda</taxon>
        <taxon>Enoplea</taxon>
        <taxon>Dorylaimia</taxon>
        <taxon>Trichinellida</taxon>
        <taxon>Trichinellidae</taxon>
        <taxon>Trichinella</taxon>
    </lineage>
</organism>
<feature type="compositionally biased region" description="Gly residues" evidence="1">
    <location>
        <begin position="20"/>
        <end position="33"/>
    </location>
</feature>
<evidence type="ECO:0000256" key="1">
    <source>
        <dbReference type="SAM" id="MobiDB-lite"/>
    </source>
</evidence>